<dbReference type="EMBL" id="MNPL01009280">
    <property type="protein sequence ID" value="OQR73791.1"/>
    <property type="molecule type" value="Genomic_DNA"/>
</dbReference>
<dbReference type="OrthoDB" id="6502800at2759"/>
<dbReference type="AlphaFoldDB" id="A0A1V9XK31"/>
<keyword evidence="2" id="KW-1185">Reference proteome</keyword>
<protein>
    <submittedName>
        <fullName evidence="1">Uncharacterized protein</fullName>
    </submittedName>
</protein>
<evidence type="ECO:0000313" key="2">
    <source>
        <dbReference type="Proteomes" id="UP000192247"/>
    </source>
</evidence>
<reference evidence="1 2" key="1">
    <citation type="journal article" date="2017" name="Gigascience">
        <title>Draft genome of the honey bee ectoparasitic mite, Tropilaelaps mercedesae, is shaped by the parasitic life history.</title>
        <authorList>
            <person name="Dong X."/>
            <person name="Armstrong S.D."/>
            <person name="Xia D."/>
            <person name="Makepeace B.L."/>
            <person name="Darby A.C."/>
            <person name="Kadowaki T."/>
        </authorList>
    </citation>
    <scope>NUCLEOTIDE SEQUENCE [LARGE SCALE GENOMIC DNA]</scope>
    <source>
        <strain evidence="1">Wuxi-XJTLU</strain>
    </source>
</reference>
<accession>A0A1V9XK31</accession>
<proteinExistence type="predicted"/>
<dbReference type="InParanoid" id="A0A1V9XK31"/>
<name>A0A1V9XK31_9ACAR</name>
<gene>
    <name evidence="1" type="ORF">BIW11_01077</name>
</gene>
<comment type="caution">
    <text evidence="1">The sequence shown here is derived from an EMBL/GenBank/DDBJ whole genome shotgun (WGS) entry which is preliminary data.</text>
</comment>
<dbReference type="Proteomes" id="UP000192247">
    <property type="component" value="Unassembled WGS sequence"/>
</dbReference>
<organism evidence="1 2">
    <name type="scientific">Tropilaelaps mercedesae</name>
    <dbReference type="NCBI Taxonomy" id="418985"/>
    <lineage>
        <taxon>Eukaryota</taxon>
        <taxon>Metazoa</taxon>
        <taxon>Ecdysozoa</taxon>
        <taxon>Arthropoda</taxon>
        <taxon>Chelicerata</taxon>
        <taxon>Arachnida</taxon>
        <taxon>Acari</taxon>
        <taxon>Parasitiformes</taxon>
        <taxon>Mesostigmata</taxon>
        <taxon>Gamasina</taxon>
        <taxon>Dermanyssoidea</taxon>
        <taxon>Laelapidae</taxon>
        <taxon>Tropilaelaps</taxon>
    </lineage>
</organism>
<sequence length="109" mass="11959">MLRRYRHGGSALDLRETVGSRMSVTSAPPPAAHGVFLRPGPAPSAFGSSQSPGKLRRVLTAHVRRNSQKKQNKNFCLKAMLKEPLRLVNSVPLNFDYSSSDDDAVEGLR</sequence>
<evidence type="ECO:0000313" key="1">
    <source>
        <dbReference type="EMBL" id="OQR73791.1"/>
    </source>
</evidence>